<name>A0ACC6UAL4_9BURK</name>
<protein>
    <submittedName>
        <fullName evidence="1">Uncharacterized protein</fullName>
    </submittedName>
</protein>
<dbReference type="EMBL" id="JBFRCH010000033">
    <property type="protein sequence ID" value="MEX3936537.1"/>
    <property type="molecule type" value="Genomic_DNA"/>
</dbReference>
<keyword evidence="2" id="KW-1185">Reference proteome</keyword>
<gene>
    <name evidence="1" type="ORF">AB4Y32_33005</name>
</gene>
<dbReference type="Proteomes" id="UP001558850">
    <property type="component" value="Unassembled WGS sequence"/>
</dbReference>
<evidence type="ECO:0000313" key="2">
    <source>
        <dbReference type="Proteomes" id="UP001558850"/>
    </source>
</evidence>
<proteinExistence type="predicted"/>
<organism evidence="1 2">
    <name type="scientific">Paraburkholderia phymatum</name>
    <dbReference type="NCBI Taxonomy" id="148447"/>
    <lineage>
        <taxon>Bacteria</taxon>
        <taxon>Pseudomonadati</taxon>
        <taxon>Pseudomonadota</taxon>
        <taxon>Betaproteobacteria</taxon>
        <taxon>Burkholderiales</taxon>
        <taxon>Burkholderiaceae</taxon>
        <taxon>Paraburkholderia</taxon>
    </lineage>
</organism>
<reference evidence="1" key="1">
    <citation type="submission" date="2024-07" db="EMBL/GenBank/DDBJ databases">
        <title>A survey of Mimosa microsymbionts across Brazilian biomes reveals a high diversity of Paraburkholderia nodulating endemic species, but also that Cupriavidus is common as a symbiont of widespread species.</title>
        <authorList>
            <person name="Rouws L."/>
            <person name="Barauna A."/>
            <person name="Beukes C."/>
            <person name="Rouws J.R.C."/>
            <person name="De Faria S.M."/>
            <person name="Gross E."/>
            <person name="Bueno Dos Reis Junior F."/>
            <person name="Simon M.F."/>
            <person name="Maluk M."/>
            <person name="Odee D.W."/>
            <person name="Kenicer G."/>
            <person name="Young J.P.W."/>
            <person name="Reis V.M."/>
            <person name="Zilli J."/>
            <person name="James E.K."/>
        </authorList>
    </citation>
    <scope>NUCLEOTIDE SEQUENCE</scope>
    <source>
        <strain evidence="1">EG181B</strain>
    </source>
</reference>
<comment type="caution">
    <text evidence="1">The sequence shown here is derived from an EMBL/GenBank/DDBJ whole genome shotgun (WGS) entry which is preliminary data.</text>
</comment>
<sequence>MKFRWDQAMPPELSVGKPPPVWVYAALYLVIEVSALLLTVSTWPKGQPVASQEFVLHTVILPLLASVFIGIFAYHGLHGSFAYQVAVTNSERWHLITRWQRQSRSGVAVLDSTILTPEPDLAVHMLGLEGTPPENPARIMALDSVEGADGASRVRAVLHQLLTPLIPGLVGAVRSRSFDLVLQCERQESSEDVRAIWKELELPGDPRVRWINNEKEVDFADGWFEDDRHMSYGYEMDRTPRYRLLLAWHLNDGGPDARPTFSESAVALLLGTATLAQEKQSNLRQQAWLLRQIVGDADLADRSLALLLDAEQVPRERIHHFWHSRLKGLAQHATMGAVGNSGLKVGEHALDRAVGPQASVARWVLQALAARMAHFGQGAQLVALPRSNGVALNFVVKERTPVSVRWKPEYEYSLFPLLESVACMTFVALALLLSDSKAWGTYETVTVSVGAFFCVLFAGARILMRRVFTDNFWRAYR</sequence>
<evidence type="ECO:0000313" key="1">
    <source>
        <dbReference type="EMBL" id="MEX3936537.1"/>
    </source>
</evidence>
<accession>A0ACC6UAL4</accession>